<evidence type="ECO:0000313" key="5">
    <source>
        <dbReference type="Proteomes" id="UP000008798"/>
    </source>
</evidence>
<dbReference type="RefSeq" id="WP_015514382.1">
    <property type="nucleotide sequence ID" value="NC_021009.1"/>
</dbReference>
<dbReference type="HOGENOM" id="CLU_1624318_0_0_9"/>
<proteinExistence type="predicted"/>
<dbReference type="InterPro" id="IPR026870">
    <property type="entry name" value="Zinc_ribbon_dom"/>
</dbReference>
<feature type="domain" description="Zinc-ribbon" evidence="3">
    <location>
        <begin position="2"/>
        <end position="22"/>
    </location>
</feature>
<dbReference type="PATRIC" id="fig|717962.3.peg.1994"/>
<keyword evidence="2" id="KW-0812">Transmembrane</keyword>
<feature type="compositionally biased region" description="Acidic residues" evidence="1">
    <location>
        <begin position="54"/>
        <end position="66"/>
    </location>
</feature>
<dbReference type="EMBL" id="FP929038">
    <property type="protein sequence ID" value="CBK80814.1"/>
    <property type="molecule type" value="Genomic_DNA"/>
</dbReference>
<reference evidence="4 5" key="2">
    <citation type="submission" date="2010-03" db="EMBL/GenBank/DDBJ databases">
        <authorList>
            <person name="Pajon A."/>
        </authorList>
    </citation>
    <scope>NUCLEOTIDE SEQUENCE [LARGE SCALE GENOMIC DNA]</scope>
    <source>
        <strain evidence="4 5">GD/7</strain>
    </source>
</reference>
<protein>
    <recommendedName>
        <fullName evidence="3">Zinc-ribbon domain-containing protein</fullName>
    </recommendedName>
</protein>
<dbReference type="KEGG" id="cct:CC1_21010"/>
<evidence type="ECO:0000256" key="2">
    <source>
        <dbReference type="SAM" id="Phobius"/>
    </source>
</evidence>
<reference evidence="4 5" key="1">
    <citation type="submission" date="2010-03" db="EMBL/GenBank/DDBJ databases">
        <title>The genome sequence of Coprococcus catus GD/7.</title>
        <authorList>
            <consortium name="metaHIT consortium -- http://www.metahit.eu/"/>
            <person name="Pajon A."/>
            <person name="Turner K."/>
            <person name="Parkhill J."/>
            <person name="Duncan S."/>
            <person name="Flint H."/>
        </authorList>
    </citation>
    <scope>NUCLEOTIDE SEQUENCE [LARGE SCALE GENOMIC DNA]</scope>
    <source>
        <strain evidence="4 5">GD/7</strain>
    </source>
</reference>
<dbReference type="Pfam" id="PF13240">
    <property type="entry name" value="Zn_Ribbon_1"/>
    <property type="match status" value="1"/>
</dbReference>
<sequence>MKCKRCGTELPDDATFCPNCGATFSPPKKKRKSVENNVDVTPKRIRLKRKEADEREDDVAADEEEEERSRYEQDTSIPAMIFLAIASFLMPPVGLILFLAWINCKPKASTICCYAALFSTSIFVGLILCSIHTGVSVRETLQYTPTIDDIQSFIGSIAAKFGR</sequence>
<gene>
    <name evidence="4" type="ORF">CC1_21010</name>
</gene>
<evidence type="ECO:0000313" key="4">
    <source>
        <dbReference type="EMBL" id="CBK80814.1"/>
    </source>
</evidence>
<name>D4J8Z3_9FIRM</name>
<organism evidence="4 5">
    <name type="scientific">Coprococcus catus GD/7</name>
    <dbReference type="NCBI Taxonomy" id="717962"/>
    <lineage>
        <taxon>Bacteria</taxon>
        <taxon>Bacillati</taxon>
        <taxon>Bacillota</taxon>
        <taxon>Clostridia</taxon>
        <taxon>Lachnospirales</taxon>
        <taxon>Lachnospiraceae</taxon>
        <taxon>Coprococcus</taxon>
    </lineage>
</organism>
<feature type="transmembrane region" description="Helical" evidence="2">
    <location>
        <begin position="77"/>
        <end position="102"/>
    </location>
</feature>
<keyword evidence="2" id="KW-0472">Membrane</keyword>
<feature type="region of interest" description="Disordered" evidence="1">
    <location>
        <begin position="49"/>
        <end position="71"/>
    </location>
</feature>
<evidence type="ECO:0000256" key="1">
    <source>
        <dbReference type="SAM" id="MobiDB-lite"/>
    </source>
</evidence>
<evidence type="ECO:0000259" key="3">
    <source>
        <dbReference type="Pfam" id="PF13240"/>
    </source>
</evidence>
<accession>D4J8Z3</accession>
<keyword evidence="2" id="KW-1133">Transmembrane helix</keyword>
<dbReference type="AlphaFoldDB" id="D4J8Z3"/>
<feature type="transmembrane region" description="Helical" evidence="2">
    <location>
        <begin position="108"/>
        <end position="129"/>
    </location>
</feature>
<dbReference type="Proteomes" id="UP000008798">
    <property type="component" value="Chromosome"/>
</dbReference>